<dbReference type="AlphaFoldDB" id="A0A1C7MG24"/>
<evidence type="ECO:0000313" key="1">
    <source>
        <dbReference type="EMBL" id="OBZ73974.1"/>
    </source>
</evidence>
<gene>
    <name evidence="1" type="ORF">A0H81_06534</name>
</gene>
<keyword evidence="2" id="KW-1185">Reference proteome</keyword>
<protein>
    <submittedName>
        <fullName evidence="1">Uncharacterized protein</fullName>
    </submittedName>
</protein>
<name>A0A1C7MG24_GRIFR</name>
<reference evidence="1 2" key="1">
    <citation type="submission" date="2016-03" db="EMBL/GenBank/DDBJ databases">
        <title>Whole genome sequencing of Grifola frondosa 9006-11.</title>
        <authorList>
            <person name="Min B."/>
            <person name="Park H."/>
            <person name="Kim J.-G."/>
            <person name="Cho H."/>
            <person name="Oh Y.-L."/>
            <person name="Kong W.-S."/>
            <person name="Choi I.-G."/>
        </authorList>
    </citation>
    <scope>NUCLEOTIDE SEQUENCE [LARGE SCALE GENOMIC DNA]</scope>
    <source>
        <strain evidence="1 2">9006-11</strain>
    </source>
</reference>
<organism evidence="1 2">
    <name type="scientific">Grifola frondosa</name>
    <name type="common">Maitake</name>
    <name type="synonym">Polyporus frondosus</name>
    <dbReference type="NCBI Taxonomy" id="5627"/>
    <lineage>
        <taxon>Eukaryota</taxon>
        <taxon>Fungi</taxon>
        <taxon>Dikarya</taxon>
        <taxon>Basidiomycota</taxon>
        <taxon>Agaricomycotina</taxon>
        <taxon>Agaricomycetes</taxon>
        <taxon>Polyporales</taxon>
        <taxon>Grifolaceae</taxon>
        <taxon>Grifola</taxon>
    </lineage>
</organism>
<dbReference type="Proteomes" id="UP000092993">
    <property type="component" value="Unassembled WGS sequence"/>
</dbReference>
<accession>A0A1C7MG24</accession>
<comment type="caution">
    <text evidence="1">The sequence shown here is derived from an EMBL/GenBank/DDBJ whole genome shotgun (WGS) entry which is preliminary data.</text>
</comment>
<dbReference type="EMBL" id="LUGG01000006">
    <property type="protein sequence ID" value="OBZ73974.1"/>
    <property type="molecule type" value="Genomic_DNA"/>
</dbReference>
<sequence length="72" mass="8003">MEYGPVEADGRDGPRMRYLELKLVEVRGKSYELDMWMADGAPLLCTVPVMAMLINICCRQCITHGHASVCGT</sequence>
<proteinExistence type="predicted"/>
<evidence type="ECO:0000313" key="2">
    <source>
        <dbReference type="Proteomes" id="UP000092993"/>
    </source>
</evidence>